<dbReference type="RefSeq" id="XP_056848418.1">
    <property type="nucleotide sequence ID" value="XM_056992438.1"/>
</dbReference>
<keyword evidence="2" id="KW-1185">Reference proteome</keyword>
<sequence>MEEQEVKKIHRATKDDDDDDGCQVDHIPLDLTLEIISRLPAKSIARFLSVSKLWSSFTTFPSLINSFASRSSSLPPRLLLTFSLHGKHFVFCFPQNQNHEGFYPPFYSYQITNPKYYGIKLSESVHGLILLRNLVVWNPTLRRLLTFPQPQQTISLKDLPYLGYCSYLGYDPLEGKHKVLFMLRMKYTDQPRVFTLGGQESWRIITKGRCPMHSPTGGYGRCFNGILYYEAHDTDGHRIIMSFDVKHENFNLIKLPEGCYQLPCHMTLHEGRLALVPRSVHFGKLDLYILKNPNRDEWLHEKCFLDIPASVFFNGVTAAGELVFTTAKKESLSIVYFNPSSNIMRVALFEGIVGGDFRRRYGLSSYGDIYNISVFPNHSETLVSF</sequence>
<dbReference type="InterPro" id="IPR013187">
    <property type="entry name" value="F-box-assoc_dom_typ3"/>
</dbReference>
<evidence type="ECO:0000313" key="2">
    <source>
        <dbReference type="Proteomes" id="UP000504610"/>
    </source>
</evidence>
<dbReference type="AlphaFoldDB" id="A0A6J0KL46"/>
<dbReference type="KEGG" id="rsz:130498810"/>
<gene>
    <name evidence="3" type="primary">LOC108819778</name>
    <name evidence="4" type="synonym">LOC130498810</name>
</gene>
<organism evidence="2 3">
    <name type="scientific">Raphanus sativus</name>
    <name type="common">Radish</name>
    <name type="synonym">Raphanus raphanistrum var. sativus</name>
    <dbReference type="NCBI Taxonomy" id="3726"/>
    <lineage>
        <taxon>Eukaryota</taxon>
        <taxon>Viridiplantae</taxon>
        <taxon>Streptophyta</taxon>
        <taxon>Embryophyta</taxon>
        <taxon>Tracheophyta</taxon>
        <taxon>Spermatophyta</taxon>
        <taxon>Magnoliopsida</taxon>
        <taxon>eudicotyledons</taxon>
        <taxon>Gunneridae</taxon>
        <taxon>Pentapetalae</taxon>
        <taxon>rosids</taxon>
        <taxon>malvids</taxon>
        <taxon>Brassicales</taxon>
        <taxon>Brassicaceae</taxon>
        <taxon>Brassiceae</taxon>
        <taxon>Raphanus</taxon>
    </lineage>
</organism>
<dbReference type="KEGG" id="rsz:108819778"/>
<proteinExistence type="predicted"/>
<dbReference type="NCBIfam" id="TIGR01640">
    <property type="entry name" value="F_box_assoc_1"/>
    <property type="match status" value="1"/>
</dbReference>
<dbReference type="PANTHER" id="PTHR31111:SF74">
    <property type="entry name" value="F-BOX ASSOCIATED DOMAIN-CONTAINING PROTEIN"/>
    <property type="match status" value="1"/>
</dbReference>
<dbReference type="SUPFAM" id="SSF81383">
    <property type="entry name" value="F-box domain"/>
    <property type="match status" value="1"/>
</dbReference>
<dbReference type="SMART" id="SM00256">
    <property type="entry name" value="FBOX"/>
    <property type="match status" value="1"/>
</dbReference>
<dbReference type="InterPro" id="IPR001810">
    <property type="entry name" value="F-box_dom"/>
</dbReference>
<protein>
    <submittedName>
        <fullName evidence="3 4">F-box protein At5g18160-like</fullName>
    </submittedName>
</protein>
<dbReference type="Pfam" id="PF00646">
    <property type="entry name" value="F-box"/>
    <property type="match status" value="1"/>
</dbReference>
<name>A0A6J0KL46_RAPSA</name>
<reference evidence="3 4" key="2">
    <citation type="submission" date="2025-04" db="UniProtKB">
        <authorList>
            <consortium name="RefSeq"/>
        </authorList>
    </citation>
    <scope>IDENTIFICATION</scope>
    <source>
        <tissue evidence="3 4">Leaf</tissue>
    </source>
</reference>
<dbReference type="InterPro" id="IPR017451">
    <property type="entry name" value="F-box-assoc_interact_dom"/>
</dbReference>
<dbReference type="OrthoDB" id="5314306at2759"/>
<evidence type="ECO:0000313" key="4">
    <source>
        <dbReference type="RefSeq" id="XP_056848418.1"/>
    </source>
</evidence>
<evidence type="ECO:0000259" key="1">
    <source>
        <dbReference type="SMART" id="SM00256"/>
    </source>
</evidence>
<accession>A0A6J0KL46</accession>
<dbReference type="GeneID" id="108819778"/>
<feature type="domain" description="F-box" evidence="1">
    <location>
        <begin position="27"/>
        <end position="66"/>
    </location>
</feature>
<dbReference type="RefSeq" id="XP_018448313.1">
    <property type="nucleotide sequence ID" value="XM_018592811.2"/>
</dbReference>
<dbReference type="Pfam" id="PF08268">
    <property type="entry name" value="FBA_3"/>
    <property type="match status" value="1"/>
</dbReference>
<reference evidence="2" key="1">
    <citation type="journal article" date="2019" name="Database">
        <title>The radish genome database (RadishGD): an integrated information resource for radish genomics.</title>
        <authorList>
            <person name="Yu H.J."/>
            <person name="Baek S."/>
            <person name="Lee Y.J."/>
            <person name="Cho A."/>
            <person name="Mun J.H."/>
        </authorList>
    </citation>
    <scope>NUCLEOTIDE SEQUENCE [LARGE SCALE GENOMIC DNA]</scope>
    <source>
        <strain evidence="2">cv. WK10039</strain>
    </source>
</reference>
<evidence type="ECO:0000313" key="3">
    <source>
        <dbReference type="RefSeq" id="XP_018448313.1"/>
    </source>
</evidence>
<dbReference type="PANTHER" id="PTHR31111">
    <property type="entry name" value="BNAA05G37150D PROTEIN-RELATED"/>
    <property type="match status" value="1"/>
</dbReference>
<dbReference type="Proteomes" id="UP000504610">
    <property type="component" value="Chromosome 8"/>
</dbReference>
<dbReference type="InterPro" id="IPR036047">
    <property type="entry name" value="F-box-like_dom_sf"/>
</dbReference>